<gene>
    <name evidence="5" type="ORF">DW099_18400</name>
</gene>
<sequence length="121" mass="13780">MKEIHLPHDHGNKTSAFIQNMPCQDVFDKTAETFALISDPTRVKILWLLCHTEDCVANIAAAVEMSSPAVSHHLRVLKQAGLLTYRKCGKEVYYTLADTDEARLVHHIVDIIFDLNCKERY</sequence>
<dbReference type="NCBIfam" id="NF033788">
    <property type="entry name" value="HTH_metalloreg"/>
    <property type="match status" value="1"/>
</dbReference>
<dbReference type="PANTHER" id="PTHR43132:SF6">
    <property type="entry name" value="HTH-TYPE TRANSCRIPTIONAL REPRESSOR CZRA"/>
    <property type="match status" value="1"/>
</dbReference>
<evidence type="ECO:0000256" key="2">
    <source>
        <dbReference type="ARBA" id="ARBA00023125"/>
    </source>
</evidence>
<evidence type="ECO:0000313" key="5">
    <source>
        <dbReference type="EMBL" id="RHJ83695.1"/>
    </source>
</evidence>
<reference evidence="5 6" key="1">
    <citation type="submission" date="2018-08" db="EMBL/GenBank/DDBJ databases">
        <title>A genome reference for cultivated species of the human gut microbiota.</title>
        <authorList>
            <person name="Zou Y."/>
            <person name="Xue W."/>
            <person name="Luo G."/>
        </authorList>
    </citation>
    <scope>NUCLEOTIDE SEQUENCE [LARGE SCALE GENOMIC DNA]</scope>
    <source>
        <strain evidence="5 6">AM07-24</strain>
    </source>
</reference>
<dbReference type="Proteomes" id="UP000284841">
    <property type="component" value="Unassembled WGS sequence"/>
</dbReference>
<evidence type="ECO:0000313" key="6">
    <source>
        <dbReference type="Proteomes" id="UP000284841"/>
    </source>
</evidence>
<dbReference type="InterPro" id="IPR051011">
    <property type="entry name" value="Metal_resp_trans_reg"/>
</dbReference>
<dbReference type="CDD" id="cd00090">
    <property type="entry name" value="HTH_ARSR"/>
    <property type="match status" value="1"/>
</dbReference>
<dbReference type="GO" id="GO:0003677">
    <property type="term" value="F:DNA binding"/>
    <property type="evidence" value="ECO:0007669"/>
    <property type="project" value="UniProtKB-KW"/>
</dbReference>
<dbReference type="InterPro" id="IPR036390">
    <property type="entry name" value="WH_DNA-bd_sf"/>
</dbReference>
<proteinExistence type="predicted"/>
<dbReference type="InterPro" id="IPR011991">
    <property type="entry name" value="ArsR-like_HTH"/>
</dbReference>
<dbReference type="OrthoDB" id="9794330at2"/>
<keyword evidence="3" id="KW-0804">Transcription</keyword>
<dbReference type="InterPro" id="IPR036388">
    <property type="entry name" value="WH-like_DNA-bd_sf"/>
</dbReference>
<dbReference type="AlphaFoldDB" id="A0A415DUJ3"/>
<dbReference type="PRINTS" id="PR00778">
    <property type="entry name" value="HTHARSR"/>
</dbReference>
<organism evidence="5 6">
    <name type="scientific">Emergencia timonensis</name>
    <dbReference type="NCBI Taxonomy" id="1776384"/>
    <lineage>
        <taxon>Bacteria</taxon>
        <taxon>Bacillati</taxon>
        <taxon>Bacillota</taxon>
        <taxon>Clostridia</taxon>
        <taxon>Peptostreptococcales</taxon>
        <taxon>Anaerovoracaceae</taxon>
        <taxon>Emergencia</taxon>
    </lineage>
</organism>
<dbReference type="InterPro" id="IPR001845">
    <property type="entry name" value="HTH_ArsR_DNA-bd_dom"/>
</dbReference>
<protein>
    <submittedName>
        <fullName evidence="5">ArsR family transcriptional regulator</fullName>
    </submittedName>
</protein>
<keyword evidence="1" id="KW-0805">Transcription regulation</keyword>
<dbReference type="STRING" id="1776384.GCA_900086585_01174"/>
<feature type="domain" description="HTH arsR-type" evidence="4">
    <location>
        <begin position="22"/>
        <end position="116"/>
    </location>
</feature>
<comment type="caution">
    <text evidence="5">The sequence shown here is derived from an EMBL/GenBank/DDBJ whole genome shotgun (WGS) entry which is preliminary data.</text>
</comment>
<accession>A0A415DUJ3</accession>
<dbReference type="SUPFAM" id="SSF46785">
    <property type="entry name" value="Winged helix' DNA-binding domain"/>
    <property type="match status" value="1"/>
</dbReference>
<keyword evidence="2" id="KW-0238">DNA-binding</keyword>
<name>A0A415DUJ3_9FIRM</name>
<evidence type="ECO:0000256" key="1">
    <source>
        <dbReference type="ARBA" id="ARBA00023015"/>
    </source>
</evidence>
<dbReference type="RefSeq" id="WP_118336655.1">
    <property type="nucleotide sequence ID" value="NZ_AP025567.1"/>
</dbReference>
<dbReference type="EMBL" id="QRMS01000008">
    <property type="protein sequence ID" value="RHJ83695.1"/>
    <property type="molecule type" value="Genomic_DNA"/>
</dbReference>
<dbReference type="PROSITE" id="PS50987">
    <property type="entry name" value="HTH_ARSR_2"/>
    <property type="match status" value="1"/>
</dbReference>
<keyword evidence="6" id="KW-1185">Reference proteome</keyword>
<dbReference type="SMART" id="SM00418">
    <property type="entry name" value="HTH_ARSR"/>
    <property type="match status" value="1"/>
</dbReference>
<dbReference type="Pfam" id="PF01022">
    <property type="entry name" value="HTH_5"/>
    <property type="match status" value="1"/>
</dbReference>
<dbReference type="GO" id="GO:0003700">
    <property type="term" value="F:DNA-binding transcription factor activity"/>
    <property type="evidence" value="ECO:0007669"/>
    <property type="project" value="InterPro"/>
</dbReference>
<dbReference type="PANTHER" id="PTHR43132">
    <property type="entry name" value="ARSENICAL RESISTANCE OPERON REPRESSOR ARSR-RELATED"/>
    <property type="match status" value="1"/>
</dbReference>
<evidence type="ECO:0000256" key="3">
    <source>
        <dbReference type="ARBA" id="ARBA00023163"/>
    </source>
</evidence>
<evidence type="ECO:0000259" key="4">
    <source>
        <dbReference type="PROSITE" id="PS50987"/>
    </source>
</evidence>
<dbReference type="Gene3D" id="1.10.10.10">
    <property type="entry name" value="Winged helix-like DNA-binding domain superfamily/Winged helix DNA-binding domain"/>
    <property type="match status" value="1"/>
</dbReference>